<proteinExistence type="predicted"/>
<accession>A0A0B2VDJ2</accession>
<keyword evidence="2" id="KW-1185">Reference proteome</keyword>
<gene>
    <name evidence="1" type="ORF">Tcan_01589</name>
</gene>
<reference evidence="1 2" key="1">
    <citation type="submission" date="2014-11" db="EMBL/GenBank/DDBJ databases">
        <title>Genetic blueprint of the zoonotic pathogen Toxocara canis.</title>
        <authorList>
            <person name="Zhu X.-Q."/>
            <person name="Korhonen P.K."/>
            <person name="Cai H."/>
            <person name="Young N.D."/>
            <person name="Nejsum P."/>
            <person name="von Samson-Himmelstjerna G."/>
            <person name="Boag P.R."/>
            <person name="Tan P."/>
            <person name="Li Q."/>
            <person name="Min J."/>
            <person name="Yang Y."/>
            <person name="Wang X."/>
            <person name="Fang X."/>
            <person name="Hall R.S."/>
            <person name="Hofmann A."/>
            <person name="Sternberg P.W."/>
            <person name="Jex A.R."/>
            <person name="Gasser R.B."/>
        </authorList>
    </citation>
    <scope>NUCLEOTIDE SEQUENCE [LARGE SCALE GENOMIC DNA]</scope>
    <source>
        <strain evidence="1">PN_DK_2014</strain>
    </source>
</reference>
<evidence type="ECO:0000313" key="1">
    <source>
        <dbReference type="EMBL" id="KHN79060.1"/>
    </source>
</evidence>
<dbReference type="AlphaFoldDB" id="A0A0B2VDJ2"/>
<comment type="caution">
    <text evidence="1">The sequence shown here is derived from an EMBL/GenBank/DDBJ whole genome shotgun (WGS) entry which is preliminary data.</text>
</comment>
<name>A0A0B2VDJ2_TOXCA</name>
<organism evidence="1 2">
    <name type="scientific">Toxocara canis</name>
    <name type="common">Canine roundworm</name>
    <dbReference type="NCBI Taxonomy" id="6265"/>
    <lineage>
        <taxon>Eukaryota</taxon>
        <taxon>Metazoa</taxon>
        <taxon>Ecdysozoa</taxon>
        <taxon>Nematoda</taxon>
        <taxon>Chromadorea</taxon>
        <taxon>Rhabditida</taxon>
        <taxon>Spirurina</taxon>
        <taxon>Ascaridomorpha</taxon>
        <taxon>Ascaridoidea</taxon>
        <taxon>Toxocaridae</taxon>
        <taxon>Toxocara</taxon>
    </lineage>
</organism>
<sequence length="167" mass="18578">MSCALESLQQRAHLLHTADYMSYNRRLRALNTEQTLADTHPLPFSACAPVFPLDQLLLDGQQKHNCPVAIELGTNSEFSQSRDDACSNTRFFENFANGSVRFVLILLDAASRDHPTVFVLSTRNQQYLAAVAFATSAHPSCSQSETMFVPLAFHISLVHLARLLSQL</sequence>
<feature type="non-terminal residue" evidence="1">
    <location>
        <position position="167"/>
    </location>
</feature>
<evidence type="ECO:0000313" key="2">
    <source>
        <dbReference type="Proteomes" id="UP000031036"/>
    </source>
</evidence>
<dbReference type="Proteomes" id="UP000031036">
    <property type="component" value="Unassembled WGS sequence"/>
</dbReference>
<protein>
    <submittedName>
        <fullName evidence="1">Uncharacterized protein</fullName>
    </submittedName>
</protein>
<dbReference type="EMBL" id="JPKZ01001948">
    <property type="protein sequence ID" value="KHN79060.1"/>
    <property type="molecule type" value="Genomic_DNA"/>
</dbReference>